<organism evidence="2 3">
    <name type="scientific">Ceratitis capitata</name>
    <name type="common">Mediterranean fruit fly</name>
    <name type="synonym">Tephritis capitata</name>
    <dbReference type="NCBI Taxonomy" id="7213"/>
    <lineage>
        <taxon>Eukaryota</taxon>
        <taxon>Metazoa</taxon>
        <taxon>Ecdysozoa</taxon>
        <taxon>Arthropoda</taxon>
        <taxon>Hexapoda</taxon>
        <taxon>Insecta</taxon>
        <taxon>Pterygota</taxon>
        <taxon>Neoptera</taxon>
        <taxon>Endopterygota</taxon>
        <taxon>Diptera</taxon>
        <taxon>Brachycera</taxon>
        <taxon>Muscomorpha</taxon>
        <taxon>Tephritoidea</taxon>
        <taxon>Tephritidae</taxon>
        <taxon>Ceratitis</taxon>
        <taxon>Ceratitis</taxon>
    </lineage>
</organism>
<keyword evidence="1" id="KW-1133">Transmembrane helix</keyword>
<protein>
    <submittedName>
        <fullName evidence="2">(Mediterranean fruit fly) hypothetical protein</fullName>
    </submittedName>
</protein>
<dbReference type="Proteomes" id="UP000606786">
    <property type="component" value="Unassembled WGS sequence"/>
</dbReference>
<dbReference type="AlphaFoldDB" id="A0A811V7X9"/>
<evidence type="ECO:0000313" key="2">
    <source>
        <dbReference type="EMBL" id="CAD7006565.1"/>
    </source>
</evidence>
<dbReference type="EMBL" id="CAJHJT010000034">
    <property type="protein sequence ID" value="CAD7006565.1"/>
    <property type="molecule type" value="Genomic_DNA"/>
</dbReference>
<proteinExistence type="predicted"/>
<name>A0A811V7X9_CERCA</name>
<reference evidence="2" key="1">
    <citation type="submission" date="2020-11" db="EMBL/GenBank/DDBJ databases">
        <authorList>
            <person name="Whitehead M."/>
        </authorList>
    </citation>
    <scope>NUCLEOTIDE SEQUENCE</scope>
    <source>
        <strain evidence="2">EGII</strain>
    </source>
</reference>
<evidence type="ECO:0000313" key="3">
    <source>
        <dbReference type="Proteomes" id="UP000606786"/>
    </source>
</evidence>
<sequence>MAKNDNKKAEMGFVLLFIPTYNIILTVGYATAHCVRTATVYPATIGRATATSNGRQFSHEVENDKRTEISNHIYTNWTVNEEIVILWTTTDVDLKNLPTSFFDEINQQLKYYYVLLQRKGYSLYKIVKKTLLPAKPIHNGYHLMFKPIGNVSISFGLNFNFGASGALSFN</sequence>
<keyword evidence="1" id="KW-0472">Membrane</keyword>
<accession>A0A811V7X9</accession>
<feature type="transmembrane region" description="Helical" evidence="1">
    <location>
        <begin position="12"/>
        <end position="32"/>
    </location>
</feature>
<gene>
    <name evidence="2" type="ORF">CCAP1982_LOCUS14879</name>
</gene>
<keyword evidence="1" id="KW-0812">Transmembrane</keyword>
<comment type="caution">
    <text evidence="2">The sequence shown here is derived from an EMBL/GenBank/DDBJ whole genome shotgun (WGS) entry which is preliminary data.</text>
</comment>
<evidence type="ECO:0000256" key="1">
    <source>
        <dbReference type="SAM" id="Phobius"/>
    </source>
</evidence>
<keyword evidence="3" id="KW-1185">Reference proteome</keyword>